<evidence type="ECO:0000256" key="2">
    <source>
        <dbReference type="ARBA" id="ARBA00010742"/>
    </source>
</evidence>
<protein>
    <submittedName>
        <fullName evidence="4">NitT/TauT family transport system substrate-binding protein</fullName>
    </submittedName>
</protein>
<proteinExistence type="inferred from homology"/>
<dbReference type="EMBL" id="VIWW01000002">
    <property type="protein sequence ID" value="TWF92165.1"/>
    <property type="molecule type" value="Genomic_DNA"/>
</dbReference>
<dbReference type="InterPro" id="IPR006311">
    <property type="entry name" value="TAT_signal"/>
</dbReference>
<dbReference type="SUPFAM" id="SSF53850">
    <property type="entry name" value="Periplasmic binding protein-like II"/>
    <property type="match status" value="1"/>
</dbReference>
<comment type="caution">
    <text evidence="4">The sequence shown here is derived from an EMBL/GenBank/DDBJ whole genome shotgun (WGS) entry which is preliminary data.</text>
</comment>
<dbReference type="PANTHER" id="PTHR30024">
    <property type="entry name" value="ALIPHATIC SULFONATES-BINDING PROTEIN-RELATED"/>
    <property type="match status" value="1"/>
</dbReference>
<keyword evidence="3" id="KW-0732">Signal</keyword>
<name>A0A561TYH8_9ACTN</name>
<dbReference type="PROSITE" id="PS51257">
    <property type="entry name" value="PROKAR_LIPOPROTEIN"/>
    <property type="match status" value="1"/>
</dbReference>
<dbReference type="GO" id="GO:0042597">
    <property type="term" value="C:periplasmic space"/>
    <property type="evidence" value="ECO:0007669"/>
    <property type="project" value="UniProtKB-SubCell"/>
</dbReference>
<dbReference type="Proteomes" id="UP000318186">
    <property type="component" value="Unassembled WGS sequence"/>
</dbReference>
<comment type="similarity">
    <text evidence="2">Belongs to the bacterial solute-binding protein SsuA/TauA family.</text>
</comment>
<dbReference type="PANTHER" id="PTHR30024:SF47">
    <property type="entry name" value="TAURINE-BINDING PERIPLASMIC PROTEIN"/>
    <property type="match status" value="1"/>
</dbReference>
<evidence type="ECO:0000313" key="4">
    <source>
        <dbReference type="EMBL" id="TWF92165.1"/>
    </source>
</evidence>
<dbReference type="Gene3D" id="3.40.190.10">
    <property type="entry name" value="Periplasmic binding protein-like II"/>
    <property type="match status" value="2"/>
</dbReference>
<organism evidence="4 5">
    <name type="scientific">Streptomyces brevispora</name>
    <dbReference type="NCBI Taxonomy" id="887462"/>
    <lineage>
        <taxon>Bacteria</taxon>
        <taxon>Bacillati</taxon>
        <taxon>Actinomycetota</taxon>
        <taxon>Actinomycetes</taxon>
        <taxon>Kitasatosporales</taxon>
        <taxon>Streptomycetaceae</taxon>
        <taxon>Streptomyces</taxon>
    </lineage>
</organism>
<evidence type="ECO:0000313" key="5">
    <source>
        <dbReference type="Proteomes" id="UP000318186"/>
    </source>
</evidence>
<dbReference type="PROSITE" id="PS51318">
    <property type="entry name" value="TAT"/>
    <property type="match status" value="1"/>
</dbReference>
<dbReference type="AlphaFoldDB" id="A0A561TYH8"/>
<sequence length="380" mass="38348">MGLTAPRRAPGGPARRAALRGGAALAATGLLASCGYGSRAADRAGGDPAALTAGTGPRLSAGTVRVGHFANLTHGTALVGLRRGLFQKELGGTRLRTQVFGAGPTAVEALSTGALDLAWIGPSPAVNSWVRSGGTSLRIVAGAASGGVRFVVNPARIRTAADLRGARIASPQLGNTQDVALLTYLAEQGYAVDPATGAGEVSVVRTDSKVLPGAYRSGSVDGAWVPEPAAAQMVSLGAKVLLDERSRWPGGAFVITHLVVAQPFLAAHPDVVEAMLRGSVAANAAIAAAPEQARADAAAGAERLTGGRLEPAVLDRAWRGIDFLDDPLAATLRTQAGHAVAAGLLKEADLSGVYDLRPLNRVLAAAGRPPVPDAGLGVVP</sequence>
<gene>
    <name evidence="4" type="ORF">FHX80_12484</name>
</gene>
<reference evidence="4 5" key="1">
    <citation type="submission" date="2019-06" db="EMBL/GenBank/DDBJ databases">
        <title>Sequencing the genomes of 1000 actinobacteria strains.</title>
        <authorList>
            <person name="Klenk H.-P."/>
        </authorList>
    </citation>
    <scope>NUCLEOTIDE SEQUENCE [LARGE SCALE GENOMIC DNA]</scope>
    <source>
        <strain evidence="4 5">DSM 42059</strain>
    </source>
</reference>
<comment type="subcellular location">
    <subcellularLocation>
        <location evidence="1">Periplasm</location>
    </subcellularLocation>
</comment>
<accession>A0A561TYH8</accession>
<evidence type="ECO:0000256" key="3">
    <source>
        <dbReference type="ARBA" id="ARBA00022729"/>
    </source>
</evidence>
<evidence type="ECO:0000256" key="1">
    <source>
        <dbReference type="ARBA" id="ARBA00004418"/>
    </source>
</evidence>
<dbReference type="Pfam" id="PF13379">
    <property type="entry name" value="NMT1_2"/>
    <property type="match status" value="1"/>
</dbReference>